<dbReference type="InterPro" id="IPR003675">
    <property type="entry name" value="Rce1/LyrA-like_dom"/>
</dbReference>
<keyword evidence="2" id="KW-0472">Membrane</keyword>
<reference evidence="4 5" key="1">
    <citation type="submission" date="2019-01" db="EMBL/GenBank/DDBJ databases">
        <title>Nocardioides guangzhouensis sp. nov., an actinobacterium isolated from soil.</title>
        <authorList>
            <person name="Fu Y."/>
            <person name="Cai Y."/>
            <person name="Lin Z."/>
            <person name="Chen P."/>
        </authorList>
    </citation>
    <scope>NUCLEOTIDE SEQUENCE [LARGE SCALE GENOMIC DNA]</scope>
    <source>
        <strain evidence="4 5">NBRC 105384</strain>
    </source>
</reference>
<feature type="compositionally biased region" description="Low complexity" evidence="1">
    <location>
        <begin position="261"/>
        <end position="284"/>
    </location>
</feature>
<keyword evidence="2" id="KW-1133">Transmembrane helix</keyword>
<keyword evidence="5" id="KW-1185">Reference proteome</keyword>
<accession>A0A4Q5IZY8</accession>
<feature type="compositionally biased region" description="Basic residues" evidence="1">
    <location>
        <begin position="93"/>
        <end position="108"/>
    </location>
</feature>
<dbReference type="GO" id="GO:0008237">
    <property type="term" value="F:metallopeptidase activity"/>
    <property type="evidence" value="ECO:0007669"/>
    <property type="project" value="UniProtKB-KW"/>
</dbReference>
<feature type="domain" description="CAAX prenyl protease 2/Lysostaphin resistance protein A-like" evidence="3">
    <location>
        <begin position="419"/>
        <end position="520"/>
    </location>
</feature>
<protein>
    <submittedName>
        <fullName evidence="4">CPBP family intramembrane metalloprotease</fullName>
    </submittedName>
</protein>
<feature type="transmembrane region" description="Helical" evidence="2">
    <location>
        <begin position="449"/>
        <end position="468"/>
    </location>
</feature>
<keyword evidence="4" id="KW-0482">Metalloprotease</keyword>
<evidence type="ECO:0000313" key="5">
    <source>
        <dbReference type="Proteomes" id="UP000291189"/>
    </source>
</evidence>
<feature type="transmembrane region" description="Helical" evidence="2">
    <location>
        <begin position="474"/>
        <end position="493"/>
    </location>
</feature>
<dbReference type="AlphaFoldDB" id="A0A4Q5IZY8"/>
<feature type="compositionally biased region" description="Basic and acidic residues" evidence="1">
    <location>
        <begin position="235"/>
        <end position="260"/>
    </location>
</feature>
<dbReference type="EMBL" id="SDPU01000022">
    <property type="protein sequence ID" value="RYU11790.1"/>
    <property type="molecule type" value="Genomic_DNA"/>
</dbReference>
<comment type="caution">
    <text evidence="4">The sequence shown here is derived from an EMBL/GenBank/DDBJ whole genome shotgun (WGS) entry which is preliminary data.</text>
</comment>
<organism evidence="4 5">
    <name type="scientific">Nocardioides iriomotensis</name>
    <dbReference type="NCBI Taxonomy" id="715784"/>
    <lineage>
        <taxon>Bacteria</taxon>
        <taxon>Bacillati</taxon>
        <taxon>Actinomycetota</taxon>
        <taxon>Actinomycetes</taxon>
        <taxon>Propionibacteriales</taxon>
        <taxon>Nocardioidaceae</taxon>
        <taxon>Nocardioides</taxon>
    </lineage>
</organism>
<dbReference type="GO" id="GO:0006508">
    <property type="term" value="P:proteolysis"/>
    <property type="evidence" value="ECO:0007669"/>
    <property type="project" value="UniProtKB-KW"/>
</dbReference>
<evidence type="ECO:0000313" key="4">
    <source>
        <dbReference type="EMBL" id="RYU11790.1"/>
    </source>
</evidence>
<keyword evidence="2" id="KW-0812">Transmembrane</keyword>
<evidence type="ECO:0000256" key="1">
    <source>
        <dbReference type="SAM" id="MobiDB-lite"/>
    </source>
</evidence>
<keyword evidence="4" id="KW-0378">Hydrolase</keyword>
<feature type="transmembrane region" description="Helical" evidence="2">
    <location>
        <begin position="337"/>
        <end position="357"/>
    </location>
</feature>
<feature type="transmembrane region" description="Helical" evidence="2">
    <location>
        <begin position="304"/>
        <end position="325"/>
    </location>
</feature>
<dbReference type="GO" id="GO:0080120">
    <property type="term" value="P:CAAX-box protein maturation"/>
    <property type="evidence" value="ECO:0007669"/>
    <property type="project" value="UniProtKB-ARBA"/>
</dbReference>
<dbReference type="OrthoDB" id="3693644at2"/>
<dbReference type="GO" id="GO:0004175">
    <property type="term" value="F:endopeptidase activity"/>
    <property type="evidence" value="ECO:0007669"/>
    <property type="project" value="UniProtKB-ARBA"/>
</dbReference>
<evidence type="ECO:0000256" key="2">
    <source>
        <dbReference type="SAM" id="Phobius"/>
    </source>
</evidence>
<evidence type="ECO:0000259" key="3">
    <source>
        <dbReference type="Pfam" id="PF02517"/>
    </source>
</evidence>
<dbReference type="Proteomes" id="UP000291189">
    <property type="component" value="Unassembled WGS sequence"/>
</dbReference>
<feature type="transmembrane region" description="Helical" evidence="2">
    <location>
        <begin position="500"/>
        <end position="518"/>
    </location>
</feature>
<feature type="transmembrane region" description="Helical" evidence="2">
    <location>
        <begin position="530"/>
        <end position="549"/>
    </location>
</feature>
<proteinExistence type="predicted"/>
<keyword evidence="4" id="KW-0645">Protease</keyword>
<feature type="compositionally biased region" description="Basic and acidic residues" evidence="1">
    <location>
        <begin position="141"/>
        <end position="152"/>
    </location>
</feature>
<gene>
    <name evidence="4" type="ORF">ETU37_10980</name>
</gene>
<feature type="region of interest" description="Disordered" evidence="1">
    <location>
        <begin position="37"/>
        <end position="293"/>
    </location>
</feature>
<dbReference type="Pfam" id="PF02517">
    <property type="entry name" value="Rce1-like"/>
    <property type="match status" value="1"/>
</dbReference>
<feature type="transmembrane region" description="Helical" evidence="2">
    <location>
        <begin position="408"/>
        <end position="428"/>
    </location>
</feature>
<feature type="transmembrane region" description="Helical" evidence="2">
    <location>
        <begin position="378"/>
        <end position="402"/>
    </location>
</feature>
<name>A0A4Q5IZY8_9ACTN</name>
<sequence>MSHPSRRRQGPDRLRHCPQGAAATMGHCRARAGVTTLGVPAERSGGRDGSATEQMGSCRSPGSAPLRPADLLDHTPPAAGPEQAVRRLVPLRDHRRVRAQPRGRQRARHQPEHPRRVRTRRPPGLDARGERRPARHGRRGPRADLLPDDHRDLRRRRPVGGAGLPGRHRGGARPPDHDRLGGAGRHGVARAGAGLRGERPARCGHLAVRGPPPVDRSGLDGGGAADVPVRPPGRCHGDRQHPADRPRGRAADHGQRRMDRLGGPARRLPRAAPAPTAAKRPLTAMATTSTPHDTVERRSRVARWIVRHPIAAFLVGAYGLGIPLLTVRTATTFATTALGFAFTYVALLGSALVVTWVTGGATGVGRFGKRFLLWRFGFGRWAFVVLALPALTGAIAALTGTWRLPAGGWPALVSGYLLQTFLYGALEVNLAEEGAWAGHVQTLLAARHGLLGGALLTAPLFVIMHLPLQLTPGWTWGSVAVGVAALAVIAPFFRYLIGETVEATGGSLLAAGILHASFNASGELGFPGEWQFLLALIVLTLIVGGLHRYRDSSRTDG</sequence>